<dbReference type="InterPro" id="IPR020846">
    <property type="entry name" value="MFS_dom"/>
</dbReference>
<feature type="transmembrane region" description="Helical" evidence="3">
    <location>
        <begin position="401"/>
        <end position="420"/>
    </location>
</feature>
<organism evidence="5 6">
    <name type="scientific">Phaeosphaeria nodorum (strain SN15 / ATCC MYA-4574 / FGSC 10173)</name>
    <name type="common">Glume blotch fungus</name>
    <name type="synonym">Parastagonospora nodorum</name>
    <dbReference type="NCBI Taxonomy" id="321614"/>
    <lineage>
        <taxon>Eukaryota</taxon>
        <taxon>Fungi</taxon>
        <taxon>Dikarya</taxon>
        <taxon>Ascomycota</taxon>
        <taxon>Pezizomycotina</taxon>
        <taxon>Dothideomycetes</taxon>
        <taxon>Pleosporomycetidae</taxon>
        <taxon>Pleosporales</taxon>
        <taxon>Pleosporineae</taxon>
        <taxon>Phaeosphaeriaceae</taxon>
        <taxon>Parastagonospora</taxon>
    </lineage>
</organism>
<gene>
    <name evidence="5" type="ORF">JI435_129790</name>
</gene>
<dbReference type="InterPro" id="IPR036259">
    <property type="entry name" value="MFS_trans_sf"/>
</dbReference>
<evidence type="ECO:0000256" key="3">
    <source>
        <dbReference type="SAM" id="Phobius"/>
    </source>
</evidence>
<feature type="domain" description="Major facilitator superfamily (MFS) profile" evidence="4">
    <location>
        <begin position="278"/>
        <end position="469"/>
    </location>
</feature>
<feature type="transmembrane region" description="Helical" evidence="3">
    <location>
        <begin position="236"/>
        <end position="255"/>
    </location>
</feature>
<keyword evidence="3" id="KW-0812">Transmembrane</keyword>
<dbReference type="PANTHER" id="PTHR11360:SF287">
    <property type="entry name" value="MFS MONOCARBOXYLATE TRANSPORTER"/>
    <property type="match status" value="1"/>
</dbReference>
<dbReference type="GO" id="GO:0022857">
    <property type="term" value="F:transmembrane transporter activity"/>
    <property type="evidence" value="ECO:0007669"/>
    <property type="project" value="InterPro"/>
</dbReference>
<dbReference type="AlphaFoldDB" id="A0A7U2I8D1"/>
<feature type="transmembrane region" description="Helical" evidence="3">
    <location>
        <begin position="78"/>
        <end position="100"/>
    </location>
</feature>
<dbReference type="SUPFAM" id="SSF103473">
    <property type="entry name" value="MFS general substrate transporter"/>
    <property type="match status" value="1"/>
</dbReference>
<dbReference type="Pfam" id="PF07690">
    <property type="entry name" value="MFS_1"/>
    <property type="match status" value="1"/>
</dbReference>
<name>A0A7U2I8D1_PHANO</name>
<protein>
    <recommendedName>
        <fullName evidence="4">Major facilitator superfamily (MFS) profile domain-containing protein</fullName>
    </recommendedName>
</protein>
<dbReference type="Proteomes" id="UP000663193">
    <property type="component" value="Chromosome 16"/>
</dbReference>
<keyword evidence="6" id="KW-1185">Reference proteome</keyword>
<feature type="transmembrane region" description="Helical" evidence="3">
    <location>
        <begin position="276"/>
        <end position="295"/>
    </location>
</feature>
<keyword evidence="3" id="KW-0472">Membrane</keyword>
<dbReference type="PROSITE" id="PS50850">
    <property type="entry name" value="MFS"/>
    <property type="match status" value="1"/>
</dbReference>
<feature type="transmembrane region" description="Helical" evidence="3">
    <location>
        <begin position="367"/>
        <end position="389"/>
    </location>
</feature>
<proteinExistence type="inferred from homology"/>
<feature type="transmembrane region" description="Helical" evidence="3">
    <location>
        <begin position="112"/>
        <end position="134"/>
    </location>
</feature>
<reference evidence="6" key="1">
    <citation type="journal article" date="2021" name="BMC Genomics">
        <title>Chromosome-level genome assembly and manually-curated proteome of model necrotroph Parastagonospora nodorum Sn15 reveals a genome-wide trove of candidate effector homologs, and redundancy of virulence-related functions within an accessory chromosome.</title>
        <authorList>
            <person name="Bertazzoni S."/>
            <person name="Jones D.A.B."/>
            <person name="Phan H.T."/>
            <person name="Tan K.-C."/>
            <person name="Hane J.K."/>
        </authorList>
    </citation>
    <scope>NUCLEOTIDE SEQUENCE [LARGE SCALE GENOMIC DNA]</scope>
    <source>
        <strain evidence="6">SN15 / ATCC MYA-4574 / FGSC 10173)</strain>
    </source>
</reference>
<dbReference type="PANTHER" id="PTHR11360">
    <property type="entry name" value="MONOCARBOXYLATE TRANSPORTER"/>
    <property type="match status" value="1"/>
</dbReference>
<feature type="transmembrane region" description="Helical" evidence="3">
    <location>
        <begin position="440"/>
        <end position="465"/>
    </location>
</feature>
<evidence type="ECO:0000259" key="4">
    <source>
        <dbReference type="PROSITE" id="PS50850"/>
    </source>
</evidence>
<feature type="transmembrane region" description="Helical" evidence="3">
    <location>
        <begin position="171"/>
        <end position="191"/>
    </location>
</feature>
<feature type="transmembrane region" description="Helical" evidence="3">
    <location>
        <begin position="203"/>
        <end position="224"/>
    </location>
</feature>
<comment type="subcellular location">
    <subcellularLocation>
        <location evidence="1">Membrane</location>
        <topology evidence="1">Multi-pass membrane protein</topology>
    </subcellularLocation>
</comment>
<dbReference type="Gene3D" id="1.20.1250.20">
    <property type="entry name" value="MFS general substrate transporter like domains"/>
    <property type="match status" value="2"/>
</dbReference>
<evidence type="ECO:0000313" key="6">
    <source>
        <dbReference type="Proteomes" id="UP000663193"/>
    </source>
</evidence>
<dbReference type="KEGG" id="pno:SNOG_12979"/>
<feature type="transmembrane region" description="Helical" evidence="3">
    <location>
        <begin position="315"/>
        <end position="335"/>
    </location>
</feature>
<accession>A0A7U2I8D1</accession>
<dbReference type="OrthoDB" id="2213137at2759"/>
<dbReference type="InterPro" id="IPR011701">
    <property type="entry name" value="MFS"/>
</dbReference>
<sequence length="469" mass="50456">MFLSETNATLPSHEWFAMASLNDTSGGPTLSEPPSVQLASLPPSDQHFETQNLDDRIVFANESIALPPIDGGFAAWRLLLAAFVFEALLWGFLLSFGVFQEYYSHIPAFKDSAYISAIGTTASGISYLGAPLITPIICRWSKYRTHMILIGWPLCILGLVAGSFANTLGTLLLTQGVMYGIGFIIFYYPILSMVDEFWVRRRGMAYGILCSASGASGAVMPLILQALLRQYGHQTTLRAVAVALVVLTGPLIPLLRGRLGQQHVTSLRTDWSFLKVPLFWIYSTSNVFMGMGYFFPSLFLPSYASLIGLSATKGALLLTLMSISQVAGQFTFGYMSDKKVPLNAMIVVSSSIAAIVTLSLWGLARSLAPLACFAIVYGFFGAGYTAMWARMVTAISDEPSASQAMFGLFCAGKGIGNIMTGPISAGLLSVSKSSTGYGHGMYQAVVIFTGVCLIFSAGSLGAMYIRPKT</sequence>
<dbReference type="GO" id="GO:0016020">
    <property type="term" value="C:membrane"/>
    <property type="evidence" value="ECO:0007669"/>
    <property type="project" value="UniProtKB-SubCell"/>
</dbReference>
<evidence type="ECO:0000256" key="2">
    <source>
        <dbReference type="ARBA" id="ARBA00006727"/>
    </source>
</evidence>
<evidence type="ECO:0000313" key="5">
    <source>
        <dbReference type="EMBL" id="QRD04248.1"/>
    </source>
</evidence>
<dbReference type="VEuPathDB" id="FungiDB:JI435_129790"/>
<dbReference type="RefSeq" id="XP_001803193.1">
    <property type="nucleotide sequence ID" value="XM_001803141.1"/>
</dbReference>
<evidence type="ECO:0000256" key="1">
    <source>
        <dbReference type="ARBA" id="ARBA00004141"/>
    </source>
</evidence>
<keyword evidence="3" id="KW-1133">Transmembrane helix</keyword>
<dbReference type="EMBL" id="CP069038">
    <property type="protein sequence ID" value="QRD04248.1"/>
    <property type="molecule type" value="Genomic_DNA"/>
</dbReference>
<feature type="transmembrane region" description="Helical" evidence="3">
    <location>
        <begin position="146"/>
        <end position="165"/>
    </location>
</feature>
<feature type="transmembrane region" description="Helical" evidence="3">
    <location>
        <begin position="342"/>
        <end position="361"/>
    </location>
</feature>
<comment type="similarity">
    <text evidence="2">Belongs to the major facilitator superfamily. Monocarboxylate porter (TC 2.A.1.13) family.</text>
</comment>
<dbReference type="InterPro" id="IPR050327">
    <property type="entry name" value="Proton-linked_MCT"/>
</dbReference>